<keyword evidence="2" id="KW-0732">Signal</keyword>
<feature type="chain" id="PRO_5041785527" evidence="2">
    <location>
        <begin position="25"/>
        <end position="183"/>
    </location>
</feature>
<feature type="domain" description="Lipocalin/cytosolic fatty-acid binding" evidence="4">
    <location>
        <begin position="39"/>
        <end position="179"/>
    </location>
</feature>
<dbReference type="PROSITE" id="PS51257">
    <property type="entry name" value="PROKAR_LIPOPROTEIN"/>
    <property type="match status" value="1"/>
</dbReference>
<evidence type="ECO:0000313" key="5">
    <source>
        <dbReference type="EMBL" id="WED63851.1"/>
    </source>
</evidence>
<dbReference type="RefSeq" id="WP_330930555.1">
    <property type="nucleotide sequence ID" value="NZ_CP119075.1"/>
</dbReference>
<evidence type="ECO:0000256" key="3">
    <source>
        <dbReference type="PIRSR" id="PIRSR036893-52"/>
    </source>
</evidence>
<evidence type="ECO:0000259" key="4">
    <source>
        <dbReference type="Pfam" id="PF08212"/>
    </source>
</evidence>
<dbReference type="Proteomes" id="UP001218638">
    <property type="component" value="Chromosome"/>
</dbReference>
<reference evidence="5" key="1">
    <citation type="submission" date="2023-03" db="EMBL/GenBank/DDBJ databases">
        <title>Lomoglobus Profundus gen. nov., sp. nov., a novel member of the phylum Verrucomicrobia, isolated from deep-marine sediment of South China Sea.</title>
        <authorList>
            <person name="Ahmad T."/>
            <person name="Ishaq S.E."/>
            <person name="Wang F."/>
        </authorList>
    </citation>
    <scope>NUCLEOTIDE SEQUENCE</scope>
    <source>
        <strain evidence="5">LMO-M01</strain>
    </source>
</reference>
<evidence type="ECO:0000256" key="1">
    <source>
        <dbReference type="ARBA" id="ARBA00006889"/>
    </source>
</evidence>
<keyword evidence="3" id="KW-0564">Palmitate</keyword>
<dbReference type="SUPFAM" id="SSF50814">
    <property type="entry name" value="Lipocalins"/>
    <property type="match status" value="1"/>
</dbReference>
<dbReference type="PANTHER" id="PTHR10612">
    <property type="entry name" value="APOLIPOPROTEIN D"/>
    <property type="match status" value="1"/>
</dbReference>
<organism evidence="5 6">
    <name type="scientific">Synoicihabitans lomoniglobus</name>
    <dbReference type="NCBI Taxonomy" id="2909285"/>
    <lineage>
        <taxon>Bacteria</taxon>
        <taxon>Pseudomonadati</taxon>
        <taxon>Verrucomicrobiota</taxon>
        <taxon>Opitutia</taxon>
        <taxon>Opitutales</taxon>
        <taxon>Opitutaceae</taxon>
        <taxon>Synoicihabitans</taxon>
    </lineage>
</organism>
<proteinExistence type="inferred from homology"/>
<evidence type="ECO:0000313" key="6">
    <source>
        <dbReference type="Proteomes" id="UP001218638"/>
    </source>
</evidence>
<protein>
    <submittedName>
        <fullName evidence="5">Lipocalin family protein</fullName>
    </submittedName>
</protein>
<feature type="lipid moiety-binding region" description="N-palmitoyl cysteine" evidence="3">
    <location>
        <position position="22"/>
    </location>
</feature>
<dbReference type="CDD" id="cd19438">
    <property type="entry name" value="lipocalin_Blc-like"/>
    <property type="match status" value="1"/>
</dbReference>
<sequence>MKLRRFPTAAGLLTVLLMMVGCQSGPRRGDPPMPLAPFVDLDRFMGTWYVHGYTPTPIDREAFNPTETYARGDDGKILTTYRFNAGALDGPEKDYHPTGRVFDPQSNAEWRMTFFGLITAPYLILYVNDDYTQTVIGHPDRTKAWIMTRSPTIEDSTYALLRSELELRNFDLSELQRAEHSER</sequence>
<comment type="similarity">
    <text evidence="1 2">Belongs to the calycin superfamily. Lipocalin family.</text>
</comment>
<dbReference type="Gene3D" id="2.40.128.20">
    <property type="match status" value="1"/>
</dbReference>
<feature type="signal peptide" evidence="2">
    <location>
        <begin position="1"/>
        <end position="24"/>
    </location>
</feature>
<name>A0AAE9ZV01_9BACT</name>
<evidence type="ECO:0000256" key="2">
    <source>
        <dbReference type="PIRNR" id="PIRNR036893"/>
    </source>
</evidence>
<dbReference type="GO" id="GO:0006950">
    <property type="term" value="P:response to stress"/>
    <property type="evidence" value="ECO:0007669"/>
    <property type="project" value="UniProtKB-ARBA"/>
</dbReference>
<keyword evidence="3" id="KW-0449">Lipoprotein</keyword>
<dbReference type="KEGG" id="slom:PXH66_16050"/>
<dbReference type="PIRSF" id="PIRSF036893">
    <property type="entry name" value="Lipocalin_ApoD"/>
    <property type="match status" value="1"/>
</dbReference>
<dbReference type="Pfam" id="PF08212">
    <property type="entry name" value="Lipocalin_2"/>
    <property type="match status" value="1"/>
</dbReference>
<feature type="lipid moiety-binding region" description="S-diacylglycerol cysteine" evidence="3">
    <location>
        <position position="22"/>
    </location>
</feature>
<dbReference type="EMBL" id="CP119075">
    <property type="protein sequence ID" value="WED63851.1"/>
    <property type="molecule type" value="Genomic_DNA"/>
</dbReference>
<dbReference type="InterPro" id="IPR000566">
    <property type="entry name" value="Lipocln_cytosolic_FA-bd_dom"/>
</dbReference>
<dbReference type="PANTHER" id="PTHR10612:SF34">
    <property type="entry name" value="APOLIPOPROTEIN D"/>
    <property type="match status" value="1"/>
</dbReference>
<dbReference type="InterPro" id="IPR012674">
    <property type="entry name" value="Calycin"/>
</dbReference>
<gene>
    <name evidence="5" type="ORF">PXH66_16050</name>
</gene>
<keyword evidence="6" id="KW-1185">Reference proteome</keyword>
<dbReference type="InterPro" id="IPR047202">
    <property type="entry name" value="Lipocalin_Blc-like_dom"/>
</dbReference>
<dbReference type="InterPro" id="IPR022271">
    <property type="entry name" value="Lipocalin_ApoD"/>
</dbReference>
<accession>A0AAE9ZV01</accession>
<dbReference type="AlphaFoldDB" id="A0AAE9ZV01"/>